<feature type="domain" description="SHSP" evidence="10">
    <location>
        <begin position="21"/>
        <end position="80"/>
    </location>
</feature>
<dbReference type="Gene3D" id="2.60.40.790">
    <property type="match status" value="1"/>
</dbReference>
<evidence type="ECO:0000256" key="8">
    <source>
        <dbReference type="ARBA" id="ARBA00022871"/>
    </source>
</evidence>
<keyword evidence="6" id="KW-0221">Differentiation</keyword>
<feature type="non-terminal residue" evidence="11">
    <location>
        <position position="1"/>
    </location>
</feature>
<evidence type="ECO:0000256" key="1">
    <source>
        <dbReference type="ARBA" id="ARBA00001979"/>
    </source>
</evidence>
<sequence length="83" mass="9432">SRTHRFCKMLSACRHRNHLALVDVLGFDPCDVTVMVKDGKVTVSAEHEHECNTSMSKTYKYKKLVKEFDLPPGVCEDEVTCCL</sequence>
<dbReference type="EMBL" id="WEIV01026131">
    <property type="protein sequence ID" value="NWI59597.1"/>
    <property type="molecule type" value="Genomic_DNA"/>
</dbReference>
<protein>
    <recommendedName>
        <fullName evidence="4">Outer dense fiber protein 1</fullName>
    </recommendedName>
</protein>
<dbReference type="GO" id="GO:0031514">
    <property type="term" value="C:motile cilium"/>
    <property type="evidence" value="ECO:0007669"/>
    <property type="project" value="UniProtKB-SubCell"/>
</dbReference>
<comment type="caution">
    <text evidence="11">The sequence shown here is derived from an EMBL/GenBank/DDBJ whole genome shotgun (WGS) entry which is preliminary data.</text>
</comment>
<dbReference type="Proteomes" id="UP000642973">
    <property type="component" value="Unassembled WGS sequence"/>
</dbReference>
<keyword evidence="8" id="KW-0744">Spermatogenesis</keyword>
<dbReference type="InterPro" id="IPR008978">
    <property type="entry name" value="HSP20-like_chaperone"/>
</dbReference>
<evidence type="ECO:0000256" key="7">
    <source>
        <dbReference type="ARBA" id="ARBA00022846"/>
    </source>
</evidence>
<evidence type="ECO:0000256" key="4">
    <source>
        <dbReference type="ARBA" id="ARBA00019020"/>
    </source>
</evidence>
<dbReference type="PANTHER" id="PTHR17125">
    <property type="entry name" value="OUTER DENSE FIBER PROTEIN 1"/>
    <property type="match status" value="1"/>
</dbReference>
<keyword evidence="9" id="KW-0966">Cell projection</keyword>
<evidence type="ECO:0000256" key="3">
    <source>
        <dbReference type="ARBA" id="ARBA00004300"/>
    </source>
</evidence>
<dbReference type="InterPro" id="IPR037389">
    <property type="entry name" value="ODFP"/>
</dbReference>
<evidence type="ECO:0000313" key="12">
    <source>
        <dbReference type="Proteomes" id="UP000642973"/>
    </source>
</evidence>
<evidence type="ECO:0000256" key="2">
    <source>
        <dbReference type="ARBA" id="ARBA00004230"/>
    </source>
</evidence>
<evidence type="ECO:0000256" key="9">
    <source>
        <dbReference type="ARBA" id="ARBA00023069"/>
    </source>
</evidence>
<keyword evidence="5" id="KW-0217">Developmental protein</keyword>
<proteinExistence type="predicted"/>
<dbReference type="SUPFAM" id="SSF49764">
    <property type="entry name" value="HSP20-like chaperones"/>
    <property type="match status" value="1"/>
</dbReference>
<name>A0A851CVF4_CALVR</name>
<comment type="subcellular location">
    <subcellularLocation>
        <location evidence="2">Cell projection</location>
        <location evidence="2">Cilium</location>
        <location evidence="2">Flagellum</location>
    </subcellularLocation>
    <subcellularLocation>
        <location evidence="3">Cytoplasm</location>
        <location evidence="3">Cytoskeleton</location>
        <location evidence="3">Microtubule organizing center</location>
        <location evidence="3">Centrosome</location>
    </subcellularLocation>
</comment>
<comment type="function">
    <text evidence="1">Component of the outer dense fibers (ODF) of spermatozoa. ODF are filamentous structures located on the outside of the axoneme in the midpiece and principal piece of the mammalian sperm tail and may help to maintain the passive elastic structures and elastic recoil of the sperm tail.</text>
</comment>
<evidence type="ECO:0000313" key="11">
    <source>
        <dbReference type="EMBL" id="NWI59597.1"/>
    </source>
</evidence>
<dbReference type="GO" id="GO:0007283">
    <property type="term" value="P:spermatogenesis"/>
    <property type="evidence" value="ECO:0007669"/>
    <property type="project" value="UniProtKB-KW"/>
</dbReference>
<keyword evidence="12" id="KW-1185">Reference proteome</keyword>
<evidence type="ECO:0000259" key="10">
    <source>
        <dbReference type="Pfam" id="PF00011"/>
    </source>
</evidence>
<reference evidence="11" key="1">
    <citation type="submission" date="2019-10" db="EMBL/GenBank/DDBJ databases">
        <title>Bird 10,000 Genomes (B10K) Project - Family phase.</title>
        <authorList>
            <person name="Zhang G."/>
        </authorList>
    </citation>
    <scope>NUCLEOTIDE SEQUENCE</scope>
    <source>
        <strain evidence="11">B10K-DU-002-55</strain>
        <tissue evidence="11">Muscle</tissue>
    </source>
</reference>
<dbReference type="PANTHER" id="PTHR17125:SF2">
    <property type="entry name" value="OUTER DENSE FIBER PROTEIN 1"/>
    <property type="match status" value="1"/>
</dbReference>
<feature type="non-terminal residue" evidence="11">
    <location>
        <position position="83"/>
    </location>
</feature>
<keyword evidence="7" id="KW-0282">Flagellum</keyword>
<evidence type="ECO:0000256" key="5">
    <source>
        <dbReference type="ARBA" id="ARBA00022473"/>
    </source>
</evidence>
<dbReference type="GO" id="GO:0005813">
    <property type="term" value="C:centrosome"/>
    <property type="evidence" value="ECO:0007669"/>
    <property type="project" value="UniProtKB-SubCell"/>
</dbReference>
<dbReference type="GO" id="GO:0099513">
    <property type="term" value="C:polymeric cytoskeletal fiber"/>
    <property type="evidence" value="ECO:0007669"/>
    <property type="project" value="InterPro"/>
</dbReference>
<dbReference type="AlphaFoldDB" id="A0A851CVF4"/>
<organism evidence="11 12">
    <name type="scientific">Calyptomena viridis</name>
    <name type="common">Lesser green broadbill</name>
    <dbReference type="NCBI Taxonomy" id="135972"/>
    <lineage>
        <taxon>Eukaryota</taxon>
        <taxon>Metazoa</taxon>
        <taxon>Chordata</taxon>
        <taxon>Craniata</taxon>
        <taxon>Vertebrata</taxon>
        <taxon>Euteleostomi</taxon>
        <taxon>Archelosauria</taxon>
        <taxon>Archosauria</taxon>
        <taxon>Dinosauria</taxon>
        <taxon>Saurischia</taxon>
        <taxon>Theropoda</taxon>
        <taxon>Coelurosauria</taxon>
        <taxon>Aves</taxon>
        <taxon>Neognathae</taxon>
        <taxon>Neoaves</taxon>
        <taxon>Telluraves</taxon>
        <taxon>Australaves</taxon>
        <taxon>Passeriformes</taxon>
        <taxon>Eurylaimidae</taxon>
        <taxon>Calyptomena</taxon>
    </lineage>
</organism>
<dbReference type="InterPro" id="IPR002068">
    <property type="entry name" value="A-crystallin/Hsp20_dom"/>
</dbReference>
<keyword evidence="9" id="KW-0969">Cilium</keyword>
<dbReference type="GO" id="GO:0030154">
    <property type="term" value="P:cell differentiation"/>
    <property type="evidence" value="ECO:0007669"/>
    <property type="project" value="UniProtKB-KW"/>
</dbReference>
<evidence type="ECO:0000256" key="6">
    <source>
        <dbReference type="ARBA" id="ARBA00022782"/>
    </source>
</evidence>
<gene>
    <name evidence="11" type="primary">Odf1</name>
    <name evidence="11" type="ORF">CALVIR_R01962</name>
</gene>
<accession>A0A851CVF4</accession>
<dbReference type="Pfam" id="PF00011">
    <property type="entry name" value="HSP20"/>
    <property type="match status" value="1"/>
</dbReference>